<protein>
    <recommendedName>
        <fullName evidence="6">Transmembrane protein 131-like N-terminal domain-containing protein</fullName>
    </recommendedName>
</protein>
<dbReference type="InterPro" id="IPR039877">
    <property type="entry name" value="TMEM131-like"/>
</dbReference>
<reference evidence="4 5" key="1">
    <citation type="submission" date="2021-06" db="EMBL/GenBank/DDBJ databases">
        <authorList>
            <person name="Palmer J.M."/>
        </authorList>
    </citation>
    <scope>NUCLEOTIDE SEQUENCE [LARGE SCALE GENOMIC DNA]</scope>
    <source>
        <strain evidence="4 5">XC_2019</strain>
        <tissue evidence="4">Muscle</tissue>
    </source>
</reference>
<evidence type="ECO:0000259" key="2">
    <source>
        <dbReference type="Pfam" id="PF12371"/>
    </source>
</evidence>
<dbReference type="PANTHER" id="PTHR22050:SF1">
    <property type="entry name" value="TRANSMEMBRANE PROTEIN 131"/>
    <property type="match status" value="1"/>
</dbReference>
<evidence type="ECO:0008006" key="6">
    <source>
        <dbReference type="Google" id="ProtNLM"/>
    </source>
</evidence>
<dbReference type="PANTHER" id="PTHR22050">
    <property type="entry name" value="RW1 PROTEIN HOMOLOG"/>
    <property type="match status" value="1"/>
</dbReference>
<name>A0ABV0Q5W3_9TELE</name>
<evidence type="ECO:0000313" key="5">
    <source>
        <dbReference type="Proteomes" id="UP001434883"/>
    </source>
</evidence>
<evidence type="ECO:0000313" key="4">
    <source>
        <dbReference type="EMBL" id="MEQ2191194.1"/>
    </source>
</evidence>
<comment type="caution">
    <text evidence="4">The sequence shown here is derived from an EMBL/GenBank/DDBJ whole genome shotgun (WGS) entry which is preliminary data.</text>
</comment>
<feature type="chain" id="PRO_5047182427" description="Transmembrane protein 131-like N-terminal domain-containing protein" evidence="1">
    <location>
        <begin position="35"/>
        <end position="381"/>
    </location>
</feature>
<organism evidence="4 5">
    <name type="scientific">Xenoophorus captivus</name>
    <dbReference type="NCBI Taxonomy" id="1517983"/>
    <lineage>
        <taxon>Eukaryota</taxon>
        <taxon>Metazoa</taxon>
        <taxon>Chordata</taxon>
        <taxon>Craniata</taxon>
        <taxon>Vertebrata</taxon>
        <taxon>Euteleostomi</taxon>
        <taxon>Actinopterygii</taxon>
        <taxon>Neopterygii</taxon>
        <taxon>Teleostei</taxon>
        <taxon>Neoteleostei</taxon>
        <taxon>Acanthomorphata</taxon>
        <taxon>Ovalentaria</taxon>
        <taxon>Atherinomorphae</taxon>
        <taxon>Cyprinodontiformes</taxon>
        <taxon>Goodeidae</taxon>
        <taxon>Xenoophorus</taxon>
    </lineage>
</organism>
<evidence type="ECO:0000256" key="1">
    <source>
        <dbReference type="SAM" id="SignalP"/>
    </source>
</evidence>
<dbReference type="InterPro" id="IPR022113">
    <property type="entry name" value="TMEM131L_N"/>
</dbReference>
<keyword evidence="5" id="KW-1185">Reference proteome</keyword>
<feature type="domain" description="Transmembrane protein 131-like N-terminal" evidence="2">
    <location>
        <begin position="87"/>
        <end position="168"/>
    </location>
</feature>
<dbReference type="Proteomes" id="UP001434883">
    <property type="component" value="Unassembled WGS sequence"/>
</dbReference>
<accession>A0ABV0Q5W3</accession>
<keyword evidence="1" id="KW-0732">Signal</keyword>
<dbReference type="EMBL" id="JAHRIN010000534">
    <property type="protein sequence ID" value="MEQ2191194.1"/>
    <property type="molecule type" value="Genomic_DNA"/>
</dbReference>
<sequence>MASPERARSCRCSHGTRTACVGVFRMLFIAFIHAAGADKQAFIQSDTILEVLHFGEGSLLQAESDIDFSLYHQQSTSPHRGNCRPIRFEPPMLDFHEQPVGMPKMEKVYLHNPSSEEISLISISATTAHFHASFFQNRIIPPGGNTSFDVVFLARVVGNVENTLFINTSHHGVFTYQVFGVGVPNPYRLRPFVGARVPVNSSFSPLINIHNPYSEPLQVVEMYSSGGDLHLELPTGQQGGTGKLWEIPPFETKGVMRASFSSRDADNHTAFIRIKTNAPNEDQFIILPVEVEVTSADNAVASLRHKFQFCLEIKSWLVTGDCLSMELLKTEKGNTTAALSRLLELQSTSASHHKTVDLFSLFEDIIDPLLGYESEKQNNIR</sequence>
<dbReference type="Pfam" id="PF12371">
    <property type="entry name" value="TMEM131_like_N"/>
    <property type="match status" value="1"/>
</dbReference>
<dbReference type="Pfam" id="PF24495">
    <property type="entry name" value="Ig_TMEM131_2"/>
    <property type="match status" value="1"/>
</dbReference>
<feature type="signal peptide" evidence="1">
    <location>
        <begin position="1"/>
        <end position="34"/>
    </location>
</feature>
<evidence type="ECO:0000259" key="3">
    <source>
        <dbReference type="Pfam" id="PF24495"/>
    </source>
</evidence>
<proteinExistence type="predicted"/>
<dbReference type="InterPro" id="IPR013783">
    <property type="entry name" value="Ig-like_fold"/>
</dbReference>
<gene>
    <name evidence="4" type="ORF">XENOCAPTIV_023489</name>
</gene>
<dbReference type="InterPro" id="IPR056311">
    <property type="entry name" value="TMEM131_Ig_2"/>
</dbReference>
<feature type="domain" description="TMEM131 second Ig-like" evidence="3">
    <location>
        <begin position="186"/>
        <end position="275"/>
    </location>
</feature>
<dbReference type="Gene3D" id="2.60.40.10">
    <property type="entry name" value="Immunoglobulins"/>
    <property type="match status" value="1"/>
</dbReference>